<reference evidence="1 2" key="2">
    <citation type="journal article" date="2016" name="Genome Announc.">
        <title>Chromosome and Plasmids of the Tick-Borne Relapsing Fever Agent Borrelia hermsii.</title>
        <authorList>
            <person name="Barbour A.G."/>
        </authorList>
    </citation>
    <scope>NUCLEOTIDE SEQUENCE [LARGE SCALE GENOMIC DNA]</scope>
    <source>
        <strain evidence="1 2">HS1</strain>
    </source>
</reference>
<sequence>MIAEKFFLRLLFTVSFLVFCFYNTFAKESEQFTASYFSNKSGTGGFALNLINDDGAMLVVSYNSYLGGSVKVYLDLKSDREIYLKTIKLNENDVCMYDIFTLDRLMKMSNRDRMWGNGFDLNFHSCKPEWRELIKKAKGDLKFNVECVEAEGKLERKYTFKVSAANLSKLIDLIEQVHGFELLP</sequence>
<organism evidence="1 2">
    <name type="scientific">Borrelia hermsii HS1</name>
    <dbReference type="NCBI Taxonomy" id="1867252"/>
    <lineage>
        <taxon>Bacteria</taxon>
        <taxon>Pseudomonadati</taxon>
        <taxon>Spirochaetota</taxon>
        <taxon>Spirochaetia</taxon>
        <taxon>Spirochaetales</taxon>
        <taxon>Borreliaceae</taxon>
        <taxon>Borrelia</taxon>
    </lineage>
</organism>
<dbReference type="EMBL" id="CP014350">
    <property type="protein sequence ID" value="ANA43765.1"/>
    <property type="molecule type" value="Genomic_DNA"/>
</dbReference>
<keyword evidence="1" id="KW-0614">Plasmid</keyword>
<proteinExistence type="predicted"/>
<protein>
    <submittedName>
        <fullName evidence="1">Lipoprotein</fullName>
    </submittedName>
</protein>
<keyword evidence="2" id="KW-1185">Reference proteome</keyword>
<keyword evidence="1" id="KW-0449">Lipoprotein</keyword>
<evidence type="ECO:0000313" key="1">
    <source>
        <dbReference type="EMBL" id="ANA43765.1"/>
    </source>
</evidence>
<name>A0ABN4P0J0_BORHE</name>
<dbReference type="Proteomes" id="UP000078430">
    <property type="component" value="Plasmid megaplasmid"/>
</dbReference>
<gene>
    <name evidence="1" type="ORF">AXX13_A0620</name>
</gene>
<dbReference type="RefSeq" id="WP_020732455.1">
    <property type="nucleotide sequence ID" value="NZ_CP014350.1"/>
</dbReference>
<accession>A0ABN4P0J0</accession>
<reference evidence="1 2" key="1">
    <citation type="journal article" date="2013" name="J. Bacteriol.">
        <title>Large linear plasmids of Borrelia species that cause relapsing fever.</title>
        <authorList>
            <person name="Miller S.C."/>
            <person name="Porcella S.F."/>
            <person name="Raffel S.J."/>
            <person name="Schwan T.G."/>
            <person name="Barbour A.G."/>
        </authorList>
    </citation>
    <scope>NUCLEOTIDE SEQUENCE [LARGE SCALE GENOMIC DNA]</scope>
    <source>
        <strain evidence="1 2">HS1</strain>
    </source>
</reference>
<geneLocation type="plasmid" evidence="1 2">
    <name>megaplasmid</name>
</geneLocation>
<evidence type="ECO:0000313" key="2">
    <source>
        <dbReference type="Proteomes" id="UP000078430"/>
    </source>
</evidence>